<keyword evidence="1" id="KW-1133">Transmembrane helix</keyword>
<proteinExistence type="predicted"/>
<feature type="transmembrane region" description="Helical" evidence="1">
    <location>
        <begin position="472"/>
        <end position="492"/>
    </location>
</feature>
<feature type="transmembrane region" description="Helical" evidence="1">
    <location>
        <begin position="358"/>
        <end position="378"/>
    </location>
</feature>
<dbReference type="PANTHER" id="PTHR35342:SF5">
    <property type="entry name" value="TRICARBOXYLIC TRANSPORT PROTEIN"/>
    <property type="match status" value="1"/>
</dbReference>
<keyword evidence="4" id="KW-1185">Reference proteome</keyword>
<dbReference type="AlphaFoldDB" id="A0A2R8ALI7"/>
<feature type="transmembrane region" description="Helical" evidence="1">
    <location>
        <begin position="435"/>
        <end position="452"/>
    </location>
</feature>
<feature type="transmembrane region" description="Helical" evidence="1">
    <location>
        <begin position="171"/>
        <end position="191"/>
    </location>
</feature>
<protein>
    <recommendedName>
        <fullName evidence="2">DUF112 domain-containing protein</fullName>
    </recommendedName>
</protein>
<feature type="domain" description="DUF112" evidence="2">
    <location>
        <begin position="25"/>
        <end position="442"/>
    </location>
</feature>
<dbReference type="Pfam" id="PF01970">
    <property type="entry name" value="TctA"/>
    <property type="match status" value="1"/>
</dbReference>
<feature type="transmembrane region" description="Helical" evidence="1">
    <location>
        <begin position="322"/>
        <end position="346"/>
    </location>
</feature>
<dbReference type="PANTHER" id="PTHR35342">
    <property type="entry name" value="TRICARBOXYLIC TRANSPORT PROTEIN"/>
    <property type="match status" value="1"/>
</dbReference>
<feature type="transmembrane region" description="Helical" evidence="1">
    <location>
        <begin position="116"/>
        <end position="140"/>
    </location>
</feature>
<name>A0A2R8ALI7_9RHOB</name>
<feature type="transmembrane region" description="Helical" evidence="1">
    <location>
        <begin position="390"/>
        <end position="407"/>
    </location>
</feature>
<evidence type="ECO:0000256" key="1">
    <source>
        <dbReference type="SAM" id="Phobius"/>
    </source>
</evidence>
<accession>A0A2R8ALI7</accession>
<evidence type="ECO:0000259" key="2">
    <source>
        <dbReference type="Pfam" id="PF01970"/>
    </source>
</evidence>
<organism evidence="3 4">
    <name type="scientific">Aliiroseovarius pelagivivens</name>
    <dbReference type="NCBI Taxonomy" id="1639690"/>
    <lineage>
        <taxon>Bacteria</taxon>
        <taxon>Pseudomonadati</taxon>
        <taxon>Pseudomonadota</taxon>
        <taxon>Alphaproteobacteria</taxon>
        <taxon>Rhodobacterales</taxon>
        <taxon>Paracoccaceae</taxon>
        <taxon>Aliiroseovarius</taxon>
    </lineage>
</organism>
<dbReference type="Proteomes" id="UP000244911">
    <property type="component" value="Unassembled WGS sequence"/>
</dbReference>
<sequence>MDLIYDFLAQVQASSSVLARWDVVLALLVGSVGGVLIGAIPGVGPAVAIAILLPATFSMDPIVGLTVLLGIYGSSMYGGSIPAILINTPGTAVNALTTYDGYPMTTRGEARRALSLAYSSSFFGGIFSVVCLIFFAPVLAKIAPMFGSREIFLAALLGIILVVTAHRKHTLIAASMACFGIWLNSIGLHSASYSKRYTFDQSWLSGGVNLIVVVLGLFALSQAFTLLHGDDEKVRLTKLKGSFFQGFRELARHPRIAGISATFGVVMGMIPGVGEFTAQFMSYTYAQKSSKRPEDFGHGSSEGLIAAETANNAVPGAAMVPLLALGIPGEALTAMMLSVFYVHNVIPGPQLFQNDMDFVVALYLALLILNVLVVIFLLVATNQLIKVVKIPNRFLGVCILILSFVGVYSLRNSLTDCIIAAAFGIFGFIMKRMQLPVVPIVLGMVLGGIMEVKLRSAMARVKTPLDFIDRPIAAILFGMIVLVLILHFRRVWLDYKERKKDEWQISHASTSFPAILSRRRNYILTERGKKLRAKRKTFSRRLTGKD</sequence>
<dbReference type="OrthoDB" id="9791872at2"/>
<feature type="transmembrane region" description="Helical" evidence="1">
    <location>
        <begin position="203"/>
        <end position="227"/>
    </location>
</feature>
<dbReference type="EMBL" id="OMOI01000001">
    <property type="protein sequence ID" value="SPF76757.1"/>
    <property type="molecule type" value="Genomic_DNA"/>
</dbReference>
<keyword evidence="1" id="KW-0812">Transmembrane</keyword>
<keyword evidence="1" id="KW-0472">Membrane</keyword>
<feature type="transmembrane region" description="Helical" evidence="1">
    <location>
        <begin position="21"/>
        <end position="40"/>
    </location>
</feature>
<reference evidence="4" key="1">
    <citation type="submission" date="2018-03" db="EMBL/GenBank/DDBJ databases">
        <authorList>
            <person name="Rodrigo-Torres L."/>
            <person name="Arahal R. D."/>
            <person name="Lucena T."/>
        </authorList>
    </citation>
    <scope>NUCLEOTIDE SEQUENCE [LARGE SCALE GENOMIC DNA]</scope>
    <source>
        <strain evidence="4">CECT 8811</strain>
    </source>
</reference>
<evidence type="ECO:0000313" key="3">
    <source>
        <dbReference type="EMBL" id="SPF76757.1"/>
    </source>
</evidence>
<feature type="transmembrane region" description="Helical" evidence="1">
    <location>
        <begin position="146"/>
        <end position="164"/>
    </location>
</feature>
<gene>
    <name evidence="3" type="ORF">ALP8811_01771</name>
</gene>
<dbReference type="InterPro" id="IPR002823">
    <property type="entry name" value="DUF112_TM"/>
</dbReference>
<evidence type="ECO:0000313" key="4">
    <source>
        <dbReference type="Proteomes" id="UP000244911"/>
    </source>
</evidence>
<dbReference type="RefSeq" id="WP_108856731.1">
    <property type="nucleotide sequence ID" value="NZ_OMOI01000001.1"/>
</dbReference>